<organism evidence="1 2">
    <name type="scientific">Massilia forsythiae</name>
    <dbReference type="NCBI Taxonomy" id="2728020"/>
    <lineage>
        <taxon>Bacteria</taxon>
        <taxon>Pseudomonadati</taxon>
        <taxon>Pseudomonadota</taxon>
        <taxon>Betaproteobacteria</taxon>
        <taxon>Burkholderiales</taxon>
        <taxon>Oxalobacteraceae</taxon>
        <taxon>Telluria group</taxon>
        <taxon>Massilia</taxon>
    </lineage>
</organism>
<dbReference type="Proteomes" id="UP000502415">
    <property type="component" value="Chromosome"/>
</dbReference>
<gene>
    <name evidence="1" type="ORF">HH212_26180</name>
</gene>
<dbReference type="Pfam" id="PF04883">
    <property type="entry name" value="HK97-gp10_like"/>
    <property type="match status" value="1"/>
</dbReference>
<evidence type="ECO:0000313" key="2">
    <source>
        <dbReference type="Proteomes" id="UP000502415"/>
    </source>
</evidence>
<name>A0A7Z2W0Y8_9BURK</name>
<dbReference type="InterPro" id="IPR010064">
    <property type="entry name" value="HK97-gp10_tail"/>
</dbReference>
<evidence type="ECO:0000313" key="1">
    <source>
        <dbReference type="EMBL" id="QJE03047.1"/>
    </source>
</evidence>
<dbReference type="NCBIfam" id="TIGR01725">
    <property type="entry name" value="phge_HK97_gp10"/>
    <property type="match status" value="1"/>
</dbReference>
<protein>
    <recommendedName>
        <fullName evidence="3">HK97 gp10 family phage protein</fullName>
    </recommendedName>
</protein>
<keyword evidence="2" id="KW-1185">Reference proteome</keyword>
<reference evidence="1 2" key="1">
    <citation type="submission" date="2020-04" db="EMBL/GenBank/DDBJ databases">
        <title>Genome sequencing of novel species.</title>
        <authorList>
            <person name="Heo J."/>
            <person name="Kim S.-J."/>
            <person name="Kim J.-S."/>
            <person name="Hong S.-B."/>
            <person name="Kwon S.-W."/>
        </authorList>
    </citation>
    <scope>NUCLEOTIDE SEQUENCE [LARGE SCALE GENOMIC DNA]</scope>
    <source>
        <strain evidence="1 2">GN2-R2</strain>
    </source>
</reference>
<dbReference type="EMBL" id="CP051685">
    <property type="protein sequence ID" value="QJE03047.1"/>
    <property type="molecule type" value="Genomic_DNA"/>
</dbReference>
<evidence type="ECO:0008006" key="3">
    <source>
        <dbReference type="Google" id="ProtNLM"/>
    </source>
</evidence>
<dbReference type="KEGG" id="mfy:HH212_26180"/>
<sequence length="169" mass="17955">MAELQVQGLADLRGRMNGLSDRLVKNVLRASLRKGANVVRAQARANFNTADGPDEITGALKASIRVTPRRGTPTRVVFSVVAGDLTAAQTKKFGTKAAFYALWVEKGHINRKAGQALRGSKVSLKATRAASTNNTPAHPFMQPAIEAKAQEALDIVIQAVGDKLPEVAG</sequence>
<accession>A0A7Z2W0Y8</accession>
<proteinExistence type="predicted"/>
<dbReference type="RefSeq" id="WP_170205128.1">
    <property type="nucleotide sequence ID" value="NZ_CP051685.1"/>
</dbReference>
<dbReference type="AlphaFoldDB" id="A0A7Z2W0Y8"/>